<dbReference type="InterPro" id="IPR031155">
    <property type="entry name" value="DUR"/>
</dbReference>
<name>A0AAN8PM20_PATCE</name>
<dbReference type="GO" id="GO:0005886">
    <property type="term" value="C:plasma membrane"/>
    <property type="evidence" value="ECO:0007669"/>
    <property type="project" value="TreeGrafter"/>
</dbReference>
<evidence type="ECO:0000256" key="2">
    <source>
        <dbReference type="ARBA" id="ARBA00006434"/>
    </source>
</evidence>
<feature type="transmembrane region" description="Helical" evidence="8">
    <location>
        <begin position="335"/>
        <end position="360"/>
    </location>
</feature>
<feature type="transmembrane region" description="Helical" evidence="8">
    <location>
        <begin position="298"/>
        <end position="315"/>
    </location>
</feature>
<dbReference type="EMBL" id="JAZGQO010000011">
    <property type="protein sequence ID" value="KAK6172350.1"/>
    <property type="molecule type" value="Genomic_DNA"/>
</dbReference>
<dbReference type="Proteomes" id="UP001347796">
    <property type="component" value="Unassembled WGS sequence"/>
</dbReference>
<dbReference type="AlphaFoldDB" id="A0AAN8PM20"/>
<dbReference type="PANTHER" id="PTHR46154:SF4">
    <property type="entry name" value="UREA ACTIVE TRANSPORTER"/>
    <property type="match status" value="1"/>
</dbReference>
<keyword evidence="6 8" id="KW-0472">Membrane</keyword>
<evidence type="ECO:0000256" key="8">
    <source>
        <dbReference type="SAM" id="Phobius"/>
    </source>
</evidence>
<proteinExistence type="inferred from homology"/>
<evidence type="ECO:0000256" key="6">
    <source>
        <dbReference type="ARBA" id="ARBA00023136"/>
    </source>
</evidence>
<keyword evidence="10" id="KW-1185">Reference proteome</keyword>
<evidence type="ECO:0000256" key="7">
    <source>
        <dbReference type="RuleBase" id="RU362091"/>
    </source>
</evidence>
<feature type="transmembrane region" description="Helical" evidence="8">
    <location>
        <begin position="173"/>
        <end position="196"/>
    </location>
</feature>
<dbReference type="InterPro" id="IPR001734">
    <property type="entry name" value="Na/solute_symporter"/>
</dbReference>
<keyword evidence="3" id="KW-0813">Transport</keyword>
<feature type="transmembrane region" description="Helical" evidence="8">
    <location>
        <begin position="132"/>
        <end position="152"/>
    </location>
</feature>
<reference evidence="9 10" key="1">
    <citation type="submission" date="2024-01" db="EMBL/GenBank/DDBJ databases">
        <title>The genome of the rayed Mediterranean limpet Patella caerulea (Linnaeus, 1758).</title>
        <authorList>
            <person name="Anh-Thu Weber A."/>
            <person name="Halstead-Nussloch G."/>
        </authorList>
    </citation>
    <scope>NUCLEOTIDE SEQUENCE [LARGE SCALE GENOMIC DNA]</scope>
    <source>
        <strain evidence="9">AATW-2023a</strain>
        <tissue evidence="9">Whole specimen</tissue>
    </source>
</reference>
<feature type="transmembrane region" description="Helical" evidence="8">
    <location>
        <begin position="686"/>
        <end position="705"/>
    </location>
</feature>
<feature type="transmembrane region" description="Helical" evidence="8">
    <location>
        <begin position="605"/>
        <end position="626"/>
    </location>
</feature>
<gene>
    <name evidence="9" type="ORF">SNE40_016023</name>
</gene>
<dbReference type="InterPro" id="IPR038377">
    <property type="entry name" value="Na/Glc_symporter_sf"/>
</dbReference>
<feature type="transmembrane region" description="Helical" evidence="8">
    <location>
        <begin position="511"/>
        <end position="532"/>
    </location>
</feature>
<keyword evidence="5 8" id="KW-1133">Transmembrane helix</keyword>
<evidence type="ECO:0000313" key="10">
    <source>
        <dbReference type="Proteomes" id="UP001347796"/>
    </source>
</evidence>
<organism evidence="9 10">
    <name type="scientific">Patella caerulea</name>
    <name type="common">Rayed Mediterranean limpet</name>
    <dbReference type="NCBI Taxonomy" id="87958"/>
    <lineage>
        <taxon>Eukaryota</taxon>
        <taxon>Metazoa</taxon>
        <taxon>Spiralia</taxon>
        <taxon>Lophotrochozoa</taxon>
        <taxon>Mollusca</taxon>
        <taxon>Gastropoda</taxon>
        <taxon>Patellogastropoda</taxon>
        <taxon>Patelloidea</taxon>
        <taxon>Patellidae</taxon>
        <taxon>Patella</taxon>
    </lineage>
</organism>
<feature type="transmembrane region" description="Helical" evidence="8">
    <location>
        <begin position="566"/>
        <end position="585"/>
    </location>
</feature>
<evidence type="ECO:0000256" key="3">
    <source>
        <dbReference type="ARBA" id="ARBA00022448"/>
    </source>
</evidence>
<protein>
    <submittedName>
        <fullName evidence="9">Uncharacterized protein</fullName>
    </submittedName>
</protein>
<dbReference type="PROSITE" id="PS50283">
    <property type="entry name" value="NA_SOLUT_SYMP_3"/>
    <property type="match status" value="1"/>
</dbReference>
<feature type="transmembrane region" description="Helical" evidence="8">
    <location>
        <begin position="234"/>
        <end position="257"/>
    </location>
</feature>
<feature type="transmembrane region" description="Helical" evidence="8">
    <location>
        <begin position="208"/>
        <end position="227"/>
    </location>
</feature>
<comment type="similarity">
    <text evidence="2 7">Belongs to the sodium:solute symporter (SSF) (TC 2.A.21) family.</text>
</comment>
<feature type="transmembrane region" description="Helical" evidence="8">
    <location>
        <begin position="54"/>
        <end position="73"/>
    </location>
</feature>
<sequence length="784" mass="85530">MTRQSEMIVIALVAIFHHLPEVRTQLSNEGCPANITVSNVTDGRVFPVFEKHETAALILVGFGGFSVLLALLYNAIRKHVFKDVNSLDTTFDAGGKVSMSLTAVTVASQLMWPGDLLQCSTVASQYGVAGPFWYSVGAIFNMILFPVLSVHFKTRSPGAKTYLQIINARFGPCAHIIFCCFALLTNVIVMTCLIVGGKATIQSMTNEASDEFCIFLMATLFGCYSFVGGLGTTFYVSYFNAVLIFGCLVILTVKVFYTDNDTDSLVGGIDKVYESIYCMQGPEENEERSYLTFWSEGSLMWGILGIFATSSLTFCDQASWQSRIAAKPTQGVMGFLAATYMWFAIPTSIGTSSGLAYLALSSNNSAATLPLDDVHAGLVTPFIAEQVLGSTGGAMILTMLTMALMSTGSGEVMAVSSIIVYDIYQSHIKPFRRTRGPGQCILCGMQKASLVNGATSDGIKFCSCASASDCEICKKDVEAKCTEGVDNQSNTCPTHGGYRTYQDNLIRFKSWCILWVTIAIVPLGMMVCSSGIDLNWMMLVGFIVTIPCFPGAVLSIIWVKTSTIGIIAGSLTGLFAGVSVLLGMASRHEGGLNNFMENTSKYFTVLSGSSTSFNCSLIVTVLVSLLTHKIKTPTDELIEWQKMRDIDNPLSPWMEKYREEFPSLKHGEQPTFSQLDAVFKTAKRTAYVGGAVSLVLFTILIPSIMTSLHVLSAMQFRIWVMTCQLWAIFMAVIVIVVVPIEELTIIFRERMRQKTGGSGTKLNGENTIEMPGYSQKCDQEPQML</sequence>
<feature type="transmembrane region" description="Helical" evidence="8">
    <location>
        <begin position="725"/>
        <end position="747"/>
    </location>
</feature>
<evidence type="ECO:0000256" key="1">
    <source>
        <dbReference type="ARBA" id="ARBA00004141"/>
    </source>
</evidence>
<dbReference type="GO" id="GO:0015204">
    <property type="term" value="F:urea transmembrane transporter activity"/>
    <property type="evidence" value="ECO:0007669"/>
    <property type="project" value="InterPro"/>
</dbReference>
<feature type="transmembrane region" description="Helical" evidence="8">
    <location>
        <begin position="538"/>
        <end position="559"/>
    </location>
</feature>
<comment type="caution">
    <text evidence="9">The sequence shown here is derived from an EMBL/GenBank/DDBJ whole genome shotgun (WGS) entry which is preliminary data.</text>
</comment>
<dbReference type="Gene3D" id="1.20.1730.10">
    <property type="entry name" value="Sodium/glucose cotransporter"/>
    <property type="match status" value="1"/>
</dbReference>
<dbReference type="Pfam" id="PF00474">
    <property type="entry name" value="SSF"/>
    <property type="match status" value="1"/>
</dbReference>
<evidence type="ECO:0000256" key="4">
    <source>
        <dbReference type="ARBA" id="ARBA00022692"/>
    </source>
</evidence>
<evidence type="ECO:0000313" key="9">
    <source>
        <dbReference type="EMBL" id="KAK6172350.1"/>
    </source>
</evidence>
<evidence type="ECO:0000256" key="5">
    <source>
        <dbReference type="ARBA" id="ARBA00022989"/>
    </source>
</evidence>
<comment type="subcellular location">
    <subcellularLocation>
        <location evidence="1">Membrane</location>
        <topology evidence="1">Multi-pass membrane protein</topology>
    </subcellularLocation>
</comment>
<keyword evidence="4 8" id="KW-0812">Transmembrane</keyword>
<accession>A0AAN8PM20</accession>
<dbReference type="PANTHER" id="PTHR46154">
    <property type="match status" value="1"/>
</dbReference>